<gene>
    <name evidence="1" type="ORF">DW060_13415</name>
</gene>
<proteinExistence type="predicted"/>
<dbReference type="EMBL" id="QRNO01000128">
    <property type="protein sequence ID" value="RHK46022.1"/>
    <property type="molecule type" value="Genomic_DNA"/>
</dbReference>
<sequence>MYSVRNSPANAAVFAFYAVAGKSNTYYIYNYSAKKWVTYDLATSYNNMKGFLKLSDTKTEGCYFEITSCTNDTHSGYQMRPYASDGTIDADRYLNYNGGNGANESITVGLWKDPGSQDKGACWILKKVDLGVNSIQTSTNEAKPEHQYTMRNANNDYVNSSLYRTLNSADYAQFAFYEVSGKTNAYYIYNYSAKKWLKYTTSATYTKGKDFVSNGEKSERSEFYITDAAKDGVSGVQIQPYNAAGNAANNYLNFYGGGGDNVSNTIGNYTTDGNNDAGSLWVFTEVEIANNNAVITNKTMSEGSVVSTLLENHTGDGTKILKETAIDWTKQKVIAEIDISTCGTGTEDLFSIGENIQTFEANNIHMYKKSDGSITAYLVGNPIRGGITGFESSTLLDGNMLRVELSSEKGFVVNDVVVFSKDSINKYSEKYYEKQFFSLSKIQVGSGEGTNQESKAKYNYISVVTNDYKTATVTSSNTLDEVAVNSFNAQNNVDVQLKRTLSPEHWNSFCVPFAISADVIAEKFGAGTQVCTFGSMNGNVMNFAHSTTIDAGTPYIVKPTQEVVNPSFTGVNIEATAAKKVGADGYFMQGIYSAKTDLTTDGTNLFLGDGNKFYKPAGTTTARMKGLRAFFIVPQGTSLAALRANIDGATTAIDEFATVVEQPTDNRIYNLQGQFVGTSFEGLHGVYVQNGKKVLVK</sequence>
<keyword evidence="2" id="KW-1185">Reference proteome</keyword>
<comment type="caution">
    <text evidence="1">The sequence shown here is derived from an EMBL/GenBank/DDBJ whole genome shotgun (WGS) entry which is preliminary data.</text>
</comment>
<reference evidence="1 2" key="1">
    <citation type="submission" date="2018-08" db="EMBL/GenBank/DDBJ databases">
        <title>A genome reference for cultivated species of the human gut microbiota.</title>
        <authorList>
            <person name="Zou Y."/>
            <person name="Xue W."/>
            <person name="Luo G."/>
        </authorList>
    </citation>
    <scope>NUCLEOTIDE SEQUENCE [LARGE SCALE GENOMIC DNA]</scope>
    <source>
        <strain evidence="1 2">AF42-9</strain>
    </source>
</reference>
<protein>
    <submittedName>
        <fullName evidence="1">Uncharacterized protein</fullName>
    </submittedName>
</protein>
<evidence type="ECO:0000313" key="2">
    <source>
        <dbReference type="Proteomes" id="UP000286598"/>
    </source>
</evidence>
<dbReference type="AlphaFoldDB" id="A0A415GD13"/>
<name>A0A415GD13_9BACT</name>
<accession>A0A415GD13</accession>
<evidence type="ECO:0000313" key="1">
    <source>
        <dbReference type="EMBL" id="RHK46022.1"/>
    </source>
</evidence>
<organism evidence="1 2">
    <name type="scientific">Leyella stercorea</name>
    <dbReference type="NCBI Taxonomy" id="363265"/>
    <lineage>
        <taxon>Bacteria</taxon>
        <taxon>Pseudomonadati</taxon>
        <taxon>Bacteroidota</taxon>
        <taxon>Bacteroidia</taxon>
        <taxon>Bacteroidales</taxon>
        <taxon>Prevotellaceae</taxon>
        <taxon>Leyella</taxon>
    </lineage>
</organism>
<dbReference type="OrthoDB" id="1082689at2"/>
<dbReference type="Proteomes" id="UP000286598">
    <property type="component" value="Unassembled WGS sequence"/>
</dbReference>